<name>A0A381NTQ7_9ZZZZ</name>
<sequence length="196" mass="21878">MGLVQIDSGTIKLDDVVLSNKLAHEIPKCGIGYIPQGRRLFPELMVEENLKMGLYARNSSNEVLDWALSLFPVLKTRLKQKSGTLSGGEQQMLATARALCLEPKYILMDEPSEGLMPKLIETIFDIVEKLKSEKVGVLLVEQKIEGTLRISDRIVFLENGILKEETTPQQLIDNPEPLEKYVGVKSHTKGRSPSFA</sequence>
<reference evidence="5" key="1">
    <citation type="submission" date="2018-05" db="EMBL/GenBank/DDBJ databases">
        <authorList>
            <person name="Lanie J.A."/>
            <person name="Ng W.-L."/>
            <person name="Kazmierczak K.M."/>
            <person name="Andrzejewski T.M."/>
            <person name="Davidsen T.M."/>
            <person name="Wayne K.J."/>
            <person name="Tettelin H."/>
            <person name="Glass J.I."/>
            <person name="Rusch D."/>
            <person name="Podicherti R."/>
            <person name="Tsui H.-C.T."/>
            <person name="Winkler M.E."/>
        </authorList>
    </citation>
    <scope>NUCLEOTIDE SEQUENCE</scope>
</reference>
<keyword evidence="2" id="KW-0813">Transport</keyword>
<dbReference type="EMBL" id="UINC01000528">
    <property type="protein sequence ID" value="SUZ56863.1"/>
    <property type="molecule type" value="Genomic_DNA"/>
</dbReference>
<evidence type="ECO:0000259" key="4">
    <source>
        <dbReference type="PROSITE" id="PS50893"/>
    </source>
</evidence>
<dbReference type="PANTHER" id="PTHR43820">
    <property type="entry name" value="HIGH-AFFINITY BRANCHED-CHAIN AMINO ACID TRANSPORT ATP-BINDING PROTEIN LIVF"/>
    <property type="match status" value="1"/>
</dbReference>
<keyword evidence="3" id="KW-0029">Amino-acid transport</keyword>
<organism evidence="5">
    <name type="scientific">marine metagenome</name>
    <dbReference type="NCBI Taxonomy" id="408172"/>
    <lineage>
        <taxon>unclassified sequences</taxon>
        <taxon>metagenomes</taxon>
        <taxon>ecological metagenomes</taxon>
    </lineage>
</organism>
<evidence type="ECO:0000256" key="1">
    <source>
        <dbReference type="ARBA" id="ARBA00005417"/>
    </source>
</evidence>
<dbReference type="AlphaFoldDB" id="A0A381NTQ7"/>
<dbReference type="Gene3D" id="3.40.50.300">
    <property type="entry name" value="P-loop containing nucleotide triphosphate hydrolases"/>
    <property type="match status" value="1"/>
</dbReference>
<dbReference type="SUPFAM" id="SSF52540">
    <property type="entry name" value="P-loop containing nucleoside triphosphate hydrolases"/>
    <property type="match status" value="1"/>
</dbReference>
<gene>
    <name evidence="5" type="ORF">METZ01_LOCUS9717</name>
</gene>
<dbReference type="PANTHER" id="PTHR43820:SF4">
    <property type="entry name" value="HIGH-AFFINITY BRANCHED-CHAIN AMINO ACID TRANSPORT ATP-BINDING PROTEIN LIVF"/>
    <property type="match status" value="1"/>
</dbReference>
<dbReference type="Pfam" id="PF00005">
    <property type="entry name" value="ABC_tran"/>
    <property type="match status" value="1"/>
</dbReference>
<evidence type="ECO:0000256" key="2">
    <source>
        <dbReference type="ARBA" id="ARBA00022448"/>
    </source>
</evidence>
<dbReference type="InterPro" id="IPR003439">
    <property type="entry name" value="ABC_transporter-like_ATP-bd"/>
</dbReference>
<evidence type="ECO:0000313" key="5">
    <source>
        <dbReference type="EMBL" id="SUZ56863.1"/>
    </source>
</evidence>
<dbReference type="GO" id="GO:0015658">
    <property type="term" value="F:branched-chain amino acid transmembrane transporter activity"/>
    <property type="evidence" value="ECO:0007669"/>
    <property type="project" value="TreeGrafter"/>
</dbReference>
<dbReference type="GO" id="GO:0015807">
    <property type="term" value="P:L-amino acid transport"/>
    <property type="evidence" value="ECO:0007669"/>
    <property type="project" value="TreeGrafter"/>
</dbReference>
<accession>A0A381NTQ7</accession>
<dbReference type="GO" id="GO:0016887">
    <property type="term" value="F:ATP hydrolysis activity"/>
    <property type="evidence" value="ECO:0007669"/>
    <property type="project" value="InterPro"/>
</dbReference>
<proteinExistence type="inferred from homology"/>
<comment type="similarity">
    <text evidence="1">Belongs to the ABC transporter superfamily.</text>
</comment>
<evidence type="ECO:0000256" key="3">
    <source>
        <dbReference type="ARBA" id="ARBA00022970"/>
    </source>
</evidence>
<dbReference type="InterPro" id="IPR027417">
    <property type="entry name" value="P-loop_NTPase"/>
</dbReference>
<dbReference type="PROSITE" id="PS50893">
    <property type="entry name" value="ABC_TRANSPORTER_2"/>
    <property type="match status" value="1"/>
</dbReference>
<protein>
    <recommendedName>
        <fullName evidence="4">ABC transporter domain-containing protein</fullName>
    </recommendedName>
</protein>
<feature type="domain" description="ABC transporter" evidence="4">
    <location>
        <begin position="4"/>
        <end position="184"/>
    </location>
</feature>
<dbReference type="InterPro" id="IPR052156">
    <property type="entry name" value="BCAA_Transport_ATP-bd_LivF"/>
</dbReference>
<dbReference type="GO" id="GO:0005524">
    <property type="term" value="F:ATP binding"/>
    <property type="evidence" value="ECO:0007669"/>
    <property type="project" value="InterPro"/>
</dbReference>